<evidence type="ECO:0000313" key="3">
    <source>
        <dbReference type="Proteomes" id="UP000001052"/>
    </source>
</evidence>
<feature type="chain" id="PRO_5002993815" evidence="1">
    <location>
        <begin position="28"/>
        <end position="111"/>
    </location>
</feature>
<dbReference type="Proteomes" id="UP000001052">
    <property type="component" value="Chromosome"/>
</dbReference>
<dbReference type="HOGENOM" id="CLU_2154314_0_0_7"/>
<keyword evidence="3" id="KW-1185">Reference proteome</keyword>
<dbReference type="AlphaFoldDB" id="C8X3I2"/>
<organism evidence="2 3">
    <name type="scientific">Desulfohalobium retbaense (strain ATCC 49708 / DSM 5692 / JCM 16813 / HR100)</name>
    <dbReference type="NCBI Taxonomy" id="485915"/>
    <lineage>
        <taxon>Bacteria</taxon>
        <taxon>Pseudomonadati</taxon>
        <taxon>Thermodesulfobacteriota</taxon>
        <taxon>Desulfovibrionia</taxon>
        <taxon>Desulfovibrionales</taxon>
        <taxon>Desulfohalobiaceae</taxon>
        <taxon>Desulfohalobium</taxon>
    </lineage>
</organism>
<feature type="signal peptide" evidence="1">
    <location>
        <begin position="1"/>
        <end position="27"/>
    </location>
</feature>
<dbReference type="RefSeq" id="WP_015752122.1">
    <property type="nucleotide sequence ID" value="NC_013223.1"/>
</dbReference>
<sequence>MNVTFQQFGRVFAFLVVLVFLALPAGALDDENGTSSPCQGSWELVKEGDWYIEQGDVQLPVSDAVRILGCTGDAIKLSKELHGVDVQVKCRVIQRGEERIREVVQLHLICW</sequence>
<dbReference type="KEGG" id="drt:Dret_1695"/>
<protein>
    <submittedName>
        <fullName evidence="2">Uncharacterized protein</fullName>
    </submittedName>
</protein>
<dbReference type="STRING" id="485915.Dret_1695"/>
<reference evidence="3" key="1">
    <citation type="submission" date="2009-09" db="EMBL/GenBank/DDBJ databases">
        <title>The complete chromosome of Desulfohalobium retbaense DSM 5692.</title>
        <authorList>
            <consortium name="US DOE Joint Genome Institute (JGI-PGF)"/>
            <person name="Lucas S."/>
            <person name="Copeland A."/>
            <person name="Lapidus A."/>
            <person name="Glavina del Rio T."/>
            <person name="Dalin E."/>
            <person name="Tice H."/>
            <person name="Bruce D."/>
            <person name="Goodwin L."/>
            <person name="Pitluck S."/>
            <person name="Kyrpides N."/>
            <person name="Mavromatis K."/>
            <person name="Ivanova N."/>
            <person name="Mikhailova N."/>
            <person name="Munk A.C."/>
            <person name="Brettin T."/>
            <person name="Detter J.C."/>
            <person name="Han C."/>
            <person name="Tapia R."/>
            <person name="Larimer F."/>
            <person name="Land M."/>
            <person name="Hauser L."/>
            <person name="Markowitz V."/>
            <person name="Cheng J.-F."/>
            <person name="Hugenholtz P."/>
            <person name="Woyke T."/>
            <person name="Wu D."/>
            <person name="Spring S."/>
            <person name="Klenk H.-P."/>
            <person name="Eisen J.A."/>
        </authorList>
    </citation>
    <scope>NUCLEOTIDE SEQUENCE [LARGE SCALE GENOMIC DNA]</scope>
    <source>
        <strain evidence="3">DSM 5692</strain>
    </source>
</reference>
<proteinExistence type="predicted"/>
<accession>C8X3I2</accession>
<gene>
    <name evidence="2" type="ordered locus">Dret_1695</name>
</gene>
<evidence type="ECO:0000313" key="2">
    <source>
        <dbReference type="EMBL" id="ACV68979.1"/>
    </source>
</evidence>
<evidence type="ECO:0000256" key="1">
    <source>
        <dbReference type="SAM" id="SignalP"/>
    </source>
</evidence>
<dbReference type="EMBL" id="CP001734">
    <property type="protein sequence ID" value="ACV68979.1"/>
    <property type="molecule type" value="Genomic_DNA"/>
</dbReference>
<name>C8X3I2_DESRD</name>
<keyword evidence="1" id="KW-0732">Signal</keyword>
<reference evidence="2 3" key="2">
    <citation type="journal article" date="2010" name="Stand. Genomic Sci.">
        <title>Complete genome sequence of Desulfohalobium retbaense type strain (HR(100)).</title>
        <authorList>
            <person name="Spring S."/>
            <person name="Nolan M."/>
            <person name="Lapidus A."/>
            <person name="Glavina Del Rio T."/>
            <person name="Copeland A."/>
            <person name="Tice H."/>
            <person name="Cheng J.F."/>
            <person name="Lucas S."/>
            <person name="Land M."/>
            <person name="Chen F."/>
            <person name="Bruce D."/>
            <person name="Goodwin L."/>
            <person name="Pitluck S."/>
            <person name="Ivanova N."/>
            <person name="Mavromatis K."/>
            <person name="Mikhailova N."/>
            <person name="Pati A."/>
            <person name="Chen A."/>
            <person name="Palaniappan K."/>
            <person name="Hauser L."/>
            <person name="Chang Y.J."/>
            <person name="Jeffries C.D."/>
            <person name="Munk C."/>
            <person name="Kiss H."/>
            <person name="Chain P."/>
            <person name="Han C."/>
            <person name="Brettin T."/>
            <person name="Detter J.C."/>
            <person name="Schuler E."/>
            <person name="Goker M."/>
            <person name="Rohde M."/>
            <person name="Bristow J."/>
            <person name="Eisen J.A."/>
            <person name="Markowitz V."/>
            <person name="Hugenholtz P."/>
            <person name="Kyrpides N.C."/>
            <person name="Klenk H.P."/>
        </authorList>
    </citation>
    <scope>NUCLEOTIDE SEQUENCE [LARGE SCALE GENOMIC DNA]</scope>
    <source>
        <strain evidence="2 3">DSM 5692</strain>
    </source>
</reference>